<keyword evidence="6" id="KW-0472">Membrane</keyword>
<keyword evidence="5" id="KW-0812">Transmembrane</keyword>
<feature type="region of interest" description="Disordered" evidence="8">
    <location>
        <begin position="1"/>
        <end position="23"/>
    </location>
</feature>
<keyword evidence="3" id="KW-0813">Transport</keyword>
<dbReference type="PANTHER" id="PTHR30026">
    <property type="entry name" value="OUTER MEMBRANE PROTEIN TOLC"/>
    <property type="match status" value="1"/>
</dbReference>
<dbReference type="SUPFAM" id="SSF56954">
    <property type="entry name" value="Outer membrane efflux proteins (OEP)"/>
    <property type="match status" value="1"/>
</dbReference>
<dbReference type="Gene3D" id="1.20.1600.10">
    <property type="entry name" value="Outer membrane efflux proteins (OEP)"/>
    <property type="match status" value="1"/>
</dbReference>
<proteinExistence type="inferred from homology"/>
<evidence type="ECO:0000256" key="7">
    <source>
        <dbReference type="ARBA" id="ARBA00023237"/>
    </source>
</evidence>
<organism evidence="9 10">
    <name type="scientific">Methylobacterium nonmethylotrophicum</name>
    <dbReference type="NCBI Taxonomy" id="1141884"/>
    <lineage>
        <taxon>Bacteria</taxon>
        <taxon>Pseudomonadati</taxon>
        <taxon>Pseudomonadota</taxon>
        <taxon>Alphaproteobacteria</taxon>
        <taxon>Hyphomicrobiales</taxon>
        <taxon>Methylobacteriaceae</taxon>
        <taxon>Methylobacterium</taxon>
    </lineage>
</organism>
<dbReference type="PANTHER" id="PTHR30026:SF22">
    <property type="entry name" value="OUTER MEMBRANE EFFLUX PROTEIN"/>
    <property type="match status" value="1"/>
</dbReference>
<evidence type="ECO:0000256" key="8">
    <source>
        <dbReference type="SAM" id="MobiDB-lite"/>
    </source>
</evidence>
<comment type="subcellular location">
    <subcellularLocation>
        <location evidence="1">Cell outer membrane</location>
    </subcellularLocation>
</comment>
<evidence type="ECO:0000313" key="10">
    <source>
        <dbReference type="Proteomes" id="UP000297535"/>
    </source>
</evidence>
<evidence type="ECO:0000256" key="3">
    <source>
        <dbReference type="ARBA" id="ARBA00022448"/>
    </source>
</evidence>
<dbReference type="Pfam" id="PF02321">
    <property type="entry name" value="OEP"/>
    <property type="match status" value="2"/>
</dbReference>
<comment type="similarity">
    <text evidence="2">Belongs to the outer membrane factor (OMF) (TC 1.B.17) family.</text>
</comment>
<dbReference type="EMBL" id="SRLB01000004">
    <property type="protein sequence ID" value="TGE01244.1"/>
    <property type="molecule type" value="Genomic_DNA"/>
</dbReference>
<evidence type="ECO:0000256" key="6">
    <source>
        <dbReference type="ARBA" id="ARBA00023136"/>
    </source>
</evidence>
<evidence type="ECO:0000313" key="9">
    <source>
        <dbReference type="EMBL" id="TGE01244.1"/>
    </source>
</evidence>
<dbReference type="GO" id="GO:0015288">
    <property type="term" value="F:porin activity"/>
    <property type="evidence" value="ECO:0007669"/>
    <property type="project" value="TreeGrafter"/>
</dbReference>
<comment type="caution">
    <text evidence="9">The sequence shown here is derived from an EMBL/GenBank/DDBJ whole genome shotgun (WGS) entry which is preliminary data.</text>
</comment>
<dbReference type="AlphaFoldDB" id="A0A4Z0NUN0"/>
<dbReference type="RefSeq" id="WP_135413847.1">
    <property type="nucleotide sequence ID" value="NZ_SRLB01000004.1"/>
</dbReference>
<sequence length="499" mass="53774">MSDRPAQRDGKVRQDLLPGRRRAARRTTATLSIVAALVGLFPCASPAGGAGTLYEAFRLAHAGNPTIGAARAAVRVGVQDVAASATGFLPDISLNSDYAYRDRKGSAPGYPRTELVSHPRGFGIGLTQNLWNGFKTSNSVARDDAALLSQKDRLVETEQSILLDAATAYLDVLRDTAILTIRRTNHDMLAERHRQTLYQFKIGQITKTDVDQTAASLARSQADIALAQMNLETSRAVFKSVVGRDPGALARTGLPMALMPKSLEAAIAKALKHNPAIRAAQNAITAADFNIAVQKAGYMPSLDLAVSADRRWDPDSYQAKTQLNQASVVGRLVVPIFDRGFTPVAVARAGEIRGQREAELDRERAAVRANVVQSWGVYTASESTIRSAQAQIVANDRALQGVTLEASVGQRTTLDVLITQQALLDSRVSLEVAERDRIVAGFRLLALLSDLSLDTIRPQDLRYAPIGAPPAMPLPERNPLLVGGFERLTLRAAFDATVD</sequence>
<keyword evidence="7" id="KW-0998">Cell outer membrane</keyword>
<dbReference type="GO" id="GO:1990281">
    <property type="term" value="C:efflux pump complex"/>
    <property type="evidence" value="ECO:0007669"/>
    <property type="project" value="TreeGrafter"/>
</dbReference>
<dbReference type="NCBIfam" id="TIGR01844">
    <property type="entry name" value="type_I_sec_TolC"/>
    <property type="match status" value="1"/>
</dbReference>
<dbReference type="InterPro" id="IPR010130">
    <property type="entry name" value="T1SS_OMP_TolC"/>
</dbReference>
<reference evidence="9 10" key="1">
    <citation type="submission" date="2019-04" db="EMBL/GenBank/DDBJ databases">
        <authorList>
            <person name="Feng G."/>
            <person name="Zhu H."/>
        </authorList>
    </citation>
    <scope>NUCLEOTIDE SEQUENCE [LARGE SCALE GENOMIC DNA]</scope>
    <source>
        <strain evidence="9 10">6HR-1</strain>
    </source>
</reference>
<protein>
    <submittedName>
        <fullName evidence="9">Channel protein TolC</fullName>
    </submittedName>
</protein>
<feature type="compositionally biased region" description="Basic and acidic residues" evidence="8">
    <location>
        <begin position="1"/>
        <end position="14"/>
    </location>
</feature>
<dbReference type="GO" id="GO:0009279">
    <property type="term" value="C:cell outer membrane"/>
    <property type="evidence" value="ECO:0007669"/>
    <property type="project" value="UniProtKB-SubCell"/>
</dbReference>
<gene>
    <name evidence="9" type="ORF">EU555_06510</name>
</gene>
<keyword evidence="4" id="KW-1134">Transmembrane beta strand</keyword>
<evidence type="ECO:0000256" key="5">
    <source>
        <dbReference type="ARBA" id="ARBA00022692"/>
    </source>
</evidence>
<accession>A0A4Z0NUN0</accession>
<dbReference type="GO" id="GO:0015562">
    <property type="term" value="F:efflux transmembrane transporter activity"/>
    <property type="evidence" value="ECO:0007669"/>
    <property type="project" value="InterPro"/>
</dbReference>
<keyword evidence="10" id="KW-1185">Reference proteome</keyword>
<dbReference type="InterPro" id="IPR003423">
    <property type="entry name" value="OMP_efflux"/>
</dbReference>
<evidence type="ECO:0000256" key="2">
    <source>
        <dbReference type="ARBA" id="ARBA00007613"/>
    </source>
</evidence>
<dbReference type="InterPro" id="IPR051906">
    <property type="entry name" value="TolC-like"/>
</dbReference>
<dbReference type="Proteomes" id="UP000297535">
    <property type="component" value="Unassembled WGS sequence"/>
</dbReference>
<name>A0A4Z0NUN0_9HYPH</name>
<evidence type="ECO:0000256" key="4">
    <source>
        <dbReference type="ARBA" id="ARBA00022452"/>
    </source>
</evidence>
<dbReference type="OrthoDB" id="9789368at2"/>
<evidence type="ECO:0000256" key="1">
    <source>
        <dbReference type="ARBA" id="ARBA00004442"/>
    </source>
</evidence>